<evidence type="ECO:0000313" key="2">
    <source>
        <dbReference type="EMBL" id="TGZ55517.1"/>
    </source>
</evidence>
<keyword evidence="3" id="KW-1185">Reference proteome</keyword>
<reference evidence="2 3" key="1">
    <citation type="journal article" date="2019" name="Philos. Trans. R. Soc. Lond., B, Biol. Sci.">
        <title>Ant behaviour and brain gene expression of defending hosts depend on the ecological success of the intruding social parasite.</title>
        <authorList>
            <person name="Kaur R."/>
            <person name="Stoldt M."/>
            <person name="Jongepier E."/>
            <person name="Feldmeyer B."/>
            <person name="Menzel F."/>
            <person name="Bornberg-Bauer E."/>
            <person name="Foitzik S."/>
        </authorList>
    </citation>
    <scope>NUCLEOTIDE SEQUENCE [LARGE SCALE GENOMIC DNA]</scope>
    <source>
        <tissue evidence="2">Whole body</tissue>
    </source>
</reference>
<accession>A0A4S2L567</accession>
<dbReference type="AlphaFoldDB" id="A0A4S2L567"/>
<sequence>MNCAELTWFSFRRGRGSRVRELRRHIDTPLETRRHWPLPLQRLRALLQDERTESTSHQAETTPGVPGHTSRNCAAIAVAETAASARPIKLLLANGARCVRREQENLLVRKNVQKNSQIV</sequence>
<organism evidence="2 3">
    <name type="scientific">Temnothorax longispinosus</name>
    <dbReference type="NCBI Taxonomy" id="300112"/>
    <lineage>
        <taxon>Eukaryota</taxon>
        <taxon>Metazoa</taxon>
        <taxon>Ecdysozoa</taxon>
        <taxon>Arthropoda</taxon>
        <taxon>Hexapoda</taxon>
        <taxon>Insecta</taxon>
        <taxon>Pterygota</taxon>
        <taxon>Neoptera</taxon>
        <taxon>Endopterygota</taxon>
        <taxon>Hymenoptera</taxon>
        <taxon>Apocrita</taxon>
        <taxon>Aculeata</taxon>
        <taxon>Formicoidea</taxon>
        <taxon>Formicidae</taxon>
        <taxon>Myrmicinae</taxon>
        <taxon>Temnothorax</taxon>
    </lineage>
</organism>
<name>A0A4S2L567_9HYME</name>
<evidence type="ECO:0000313" key="3">
    <source>
        <dbReference type="Proteomes" id="UP000310200"/>
    </source>
</evidence>
<dbReference type="Proteomes" id="UP000310200">
    <property type="component" value="Unassembled WGS sequence"/>
</dbReference>
<dbReference type="EMBL" id="QBLH01000455">
    <property type="protein sequence ID" value="TGZ55517.1"/>
    <property type="molecule type" value="Genomic_DNA"/>
</dbReference>
<feature type="region of interest" description="Disordered" evidence="1">
    <location>
        <begin position="50"/>
        <end position="70"/>
    </location>
</feature>
<protein>
    <submittedName>
        <fullName evidence="2">Uncharacterized protein</fullName>
    </submittedName>
</protein>
<gene>
    <name evidence="2" type="ORF">DBV15_06695</name>
</gene>
<comment type="caution">
    <text evidence="2">The sequence shown here is derived from an EMBL/GenBank/DDBJ whole genome shotgun (WGS) entry which is preliminary data.</text>
</comment>
<evidence type="ECO:0000256" key="1">
    <source>
        <dbReference type="SAM" id="MobiDB-lite"/>
    </source>
</evidence>
<proteinExistence type="predicted"/>